<dbReference type="AlphaFoldDB" id="A0A0G8ASA6"/>
<comment type="subcellular location">
    <subcellularLocation>
        <location evidence="1">Cell membrane</location>
        <topology evidence="1">Multi-pass membrane protein</topology>
    </subcellularLocation>
</comment>
<keyword evidence="1" id="KW-0472">Membrane</keyword>
<feature type="transmembrane region" description="Helical" evidence="1">
    <location>
        <begin position="46"/>
        <end position="67"/>
    </location>
</feature>
<dbReference type="Pfam" id="PF02592">
    <property type="entry name" value="Vut_1"/>
    <property type="match status" value="1"/>
</dbReference>
<evidence type="ECO:0000313" key="2">
    <source>
        <dbReference type="EMBL" id="KKZ10142.1"/>
    </source>
</evidence>
<proteinExistence type="inferred from homology"/>
<comment type="similarity">
    <text evidence="1">Belongs to the vitamin uptake transporter (VUT/ECF) (TC 2.A.88) family. Q precursor transporter subfamily.</text>
</comment>
<keyword evidence="1" id="KW-1003">Cell membrane</keyword>
<dbReference type="InterPro" id="IPR003744">
    <property type="entry name" value="YhhQ"/>
</dbReference>
<comment type="caution">
    <text evidence="1">Lacks conserved residue(s) required for the propagation of feature annotation.</text>
</comment>
<sequence length="263" mass="29132">MPSQNRLNTRRELAFLVLSGLFLGSMSLLNVLGLSRFINFGRIGPFPIVVTIGVLPYPITFLCTDVISEIWGERRASQLVWVGLLVNVWILLVVWFGGILPGFEQIDPTTGLPAVDEAGRQPLFFELRRLTMGTTMASMVAYLTAQLTDVRLFHAWKRLTRGRYLWLRNNGSTMVSQLVDTSVVVLVTHLSSDVLPLSSSQAVLPQLAGFVLTGYSFKFLCALADTLPCYWLVGWLRQHLDIPGQGRELGAISSSEEPPGPGR</sequence>
<reference evidence="2 3" key="2">
    <citation type="submission" date="2015-05" db="EMBL/GenBank/DDBJ databases">
        <title>Lifestyle Evolution in Cyanobacterial Symbionts of Sponges.</title>
        <authorList>
            <person name="Burgsdorf I."/>
            <person name="Slaby B.M."/>
            <person name="Handley K.M."/>
            <person name="Haber M."/>
            <person name="Blom J."/>
            <person name="Marshall C.W."/>
            <person name="Gilbert J.A."/>
            <person name="Hentschel U."/>
            <person name="Steindler L."/>
        </authorList>
    </citation>
    <scope>NUCLEOTIDE SEQUENCE [LARGE SCALE GENOMIC DNA]</scope>
    <source>
        <strain evidence="2">15L</strain>
    </source>
</reference>
<evidence type="ECO:0000256" key="1">
    <source>
        <dbReference type="HAMAP-Rule" id="MF_02088"/>
    </source>
</evidence>
<dbReference type="PANTHER" id="PTHR34300">
    <property type="entry name" value="QUEUOSINE PRECURSOR TRANSPORTER-RELATED"/>
    <property type="match status" value="1"/>
</dbReference>
<dbReference type="PANTHER" id="PTHR34300:SF2">
    <property type="entry name" value="QUEUOSINE PRECURSOR TRANSPORTER-RELATED"/>
    <property type="match status" value="1"/>
</dbReference>
<organism evidence="2 3">
    <name type="scientific">Candidatus Synechococcus spongiarum 15L</name>
    <dbReference type="NCBI Taxonomy" id="1608419"/>
    <lineage>
        <taxon>Bacteria</taxon>
        <taxon>Bacillati</taxon>
        <taxon>Cyanobacteriota</taxon>
        <taxon>Cyanophyceae</taxon>
        <taxon>Synechococcales</taxon>
        <taxon>Synechococcaceae</taxon>
        <taxon>Synechococcus</taxon>
    </lineage>
</organism>
<comment type="function">
    <text evidence="1">Involved in the import of queuosine (Q) precursors, required for Q precursor salvage.</text>
</comment>
<reference evidence="2 3" key="1">
    <citation type="submission" date="2015-02" db="EMBL/GenBank/DDBJ databases">
        <authorList>
            <person name="Slaby B."/>
            <person name="Hentschel U."/>
        </authorList>
    </citation>
    <scope>NUCLEOTIDE SEQUENCE [LARGE SCALE GENOMIC DNA]</scope>
    <source>
        <strain evidence="2">15L</strain>
    </source>
</reference>
<name>A0A0G8ASA6_9SYNE</name>
<dbReference type="Proteomes" id="UP000035037">
    <property type="component" value="Unassembled WGS sequence"/>
</dbReference>
<dbReference type="PATRIC" id="fig|1608419.3.peg.1222"/>
<feature type="transmembrane region" description="Helical" evidence="1">
    <location>
        <begin position="12"/>
        <end position="34"/>
    </location>
</feature>
<feature type="transmembrane region" description="Helical" evidence="1">
    <location>
        <begin position="79"/>
        <end position="100"/>
    </location>
</feature>
<dbReference type="GO" id="GO:0005886">
    <property type="term" value="C:plasma membrane"/>
    <property type="evidence" value="ECO:0007669"/>
    <property type="project" value="UniProtKB-SubCell"/>
</dbReference>
<accession>A0A0G8ASA6</accession>
<dbReference type="GO" id="GO:0022857">
    <property type="term" value="F:transmembrane transporter activity"/>
    <property type="evidence" value="ECO:0007669"/>
    <property type="project" value="UniProtKB-UniRule"/>
</dbReference>
<dbReference type="EMBL" id="JYFQ01000204">
    <property type="protein sequence ID" value="KKZ10142.1"/>
    <property type="molecule type" value="Genomic_DNA"/>
</dbReference>
<dbReference type="NCBIfam" id="TIGR00697">
    <property type="entry name" value="queuosine precursor transporter"/>
    <property type="match status" value="1"/>
</dbReference>
<comment type="caution">
    <text evidence="2">The sequence shown here is derived from an EMBL/GenBank/DDBJ whole genome shotgun (WGS) entry which is preliminary data.</text>
</comment>
<keyword evidence="1" id="KW-0813">Transport</keyword>
<dbReference type="HAMAP" id="MF_02088">
    <property type="entry name" value="Q_prec_transport"/>
    <property type="match status" value="1"/>
</dbReference>
<keyword evidence="1" id="KW-0812">Transmembrane</keyword>
<evidence type="ECO:0000313" key="3">
    <source>
        <dbReference type="Proteomes" id="UP000035037"/>
    </source>
</evidence>
<gene>
    <name evidence="2" type="ORF">TQ37_09580</name>
</gene>
<keyword evidence="1" id="KW-1133">Transmembrane helix</keyword>
<protein>
    <recommendedName>
        <fullName evidence="1">Probable queuosine precursor transporter</fullName>
        <shortName evidence="1">Q precursor transporter</shortName>
    </recommendedName>
</protein>
<dbReference type="STRING" id="431041.FLM9_105"/>